<dbReference type="PANTHER" id="PTHR38111:SF2">
    <property type="entry name" value="FINGER DOMAIN PROTEIN, PUTATIVE (AFU_ORTHOLOGUE AFUA_1G01560)-RELATED"/>
    <property type="match status" value="1"/>
</dbReference>
<dbReference type="PANTHER" id="PTHR38111">
    <property type="entry name" value="ZN(2)-C6 FUNGAL-TYPE DOMAIN-CONTAINING PROTEIN-RELATED"/>
    <property type="match status" value="1"/>
</dbReference>
<dbReference type="Proteomes" id="UP000240493">
    <property type="component" value="Unassembled WGS sequence"/>
</dbReference>
<proteinExistence type="predicted"/>
<dbReference type="EMBL" id="KZ679258">
    <property type="protein sequence ID" value="PTB43891.1"/>
    <property type="molecule type" value="Genomic_DNA"/>
</dbReference>
<dbReference type="GO" id="GO:0000981">
    <property type="term" value="F:DNA-binding transcription factor activity, RNA polymerase II-specific"/>
    <property type="evidence" value="ECO:0007669"/>
    <property type="project" value="InterPro"/>
</dbReference>
<dbReference type="CDD" id="cd00067">
    <property type="entry name" value="GAL4"/>
    <property type="match status" value="1"/>
</dbReference>
<gene>
    <name evidence="4" type="ORF">M441DRAFT_77053</name>
</gene>
<dbReference type="STRING" id="1042311.A0A2T3ZGE6"/>
<sequence length="643" mass="72719">MGRQPSSLSCHTCRKRRIKCDAKKPVCSQCEKSRYECLGYDPMLRLENFGVGVGTQPGRQRLVKISQFNSYPVNAPTKTHDTISSHGRTKCRKQKGRGQQTADNSANLTTDSTTTETEDPRLTLSHRLASWPIQPSLEPFTDNVTFSYFFDAYSWINVHSILLQDTPMRQHLAQQSDELCYDSLRALTYGIFGQDHQVDGLKRTARRIYGKVLQQLQSKLGTASKSELASLIKPISIMGSYAITVESDLRFVHHQGLARILEFCGAEYFQDSKILPVFESCRFTIIANALVQRKNTLISEERWKSVPWALRPDVKTHTSKLLDIISDFPGVIQKMDKILNERSQWVAGDTSIIREETPNSIPDLQKQLESIYLDLLAWRYHWFHDNYPVAQEIVDWALFRVSDESHRPGIYTPDVYGLNMGTAASLDVPFGLKASTNKEPEANAKTFALMQEATLYLTGLIWVERMRKNLAGAARASDAIDFYNASFFSTCRCYYDNLGPSRQLCQVYPEPNENMETAASWNIYTAKISESPIRSLSYDDSKASPITTIHNSYPNPLAISNGMMLIPGDGRFVGQLRVLSWLVKQLPNSRAYVLGTLAAMGLSHCVHDVRPSEGNEDIAETIRETMKKTRYGDAANILLKQYR</sequence>
<dbReference type="PROSITE" id="PS00463">
    <property type="entry name" value="ZN2_CY6_FUNGAL_1"/>
    <property type="match status" value="1"/>
</dbReference>
<dbReference type="InterPro" id="IPR036864">
    <property type="entry name" value="Zn2-C6_fun-type_DNA-bd_sf"/>
</dbReference>
<feature type="compositionally biased region" description="Basic residues" evidence="2">
    <location>
        <begin position="87"/>
        <end position="96"/>
    </location>
</feature>
<dbReference type="PROSITE" id="PS50048">
    <property type="entry name" value="ZN2_CY6_FUNGAL_2"/>
    <property type="match status" value="1"/>
</dbReference>
<evidence type="ECO:0000313" key="5">
    <source>
        <dbReference type="Proteomes" id="UP000240493"/>
    </source>
</evidence>
<protein>
    <recommendedName>
        <fullName evidence="3">Zn(2)-C6 fungal-type domain-containing protein</fullName>
    </recommendedName>
</protein>
<feature type="compositionally biased region" description="Polar residues" evidence="2">
    <location>
        <begin position="97"/>
        <end position="108"/>
    </location>
</feature>
<evidence type="ECO:0000256" key="1">
    <source>
        <dbReference type="ARBA" id="ARBA00023242"/>
    </source>
</evidence>
<dbReference type="AlphaFoldDB" id="A0A2T3ZGE6"/>
<evidence type="ECO:0000313" key="4">
    <source>
        <dbReference type="EMBL" id="PTB43891.1"/>
    </source>
</evidence>
<dbReference type="GO" id="GO:0008270">
    <property type="term" value="F:zinc ion binding"/>
    <property type="evidence" value="ECO:0007669"/>
    <property type="project" value="InterPro"/>
</dbReference>
<reference evidence="4 5" key="1">
    <citation type="submission" date="2016-07" db="EMBL/GenBank/DDBJ databases">
        <title>Multiple horizontal gene transfer events from other fungi enriched the ability of initially mycotrophic Trichoderma (Ascomycota) to feed on dead plant biomass.</title>
        <authorList>
            <consortium name="DOE Joint Genome Institute"/>
            <person name="Aerts A."/>
            <person name="Atanasova L."/>
            <person name="Chenthamara K."/>
            <person name="Zhang J."/>
            <person name="Grujic M."/>
            <person name="Henrissat B."/>
            <person name="Kuo A."/>
            <person name="Salamov A."/>
            <person name="Lipzen A."/>
            <person name="Labutti K."/>
            <person name="Barry K."/>
            <person name="Miao Y."/>
            <person name="Rahimi M.J."/>
            <person name="Shen Q."/>
            <person name="Grigoriev I.V."/>
            <person name="Kubicek C.P."/>
            <person name="Druzhinina I.S."/>
        </authorList>
    </citation>
    <scope>NUCLEOTIDE SEQUENCE [LARGE SCALE GENOMIC DNA]</scope>
    <source>
        <strain evidence="4 5">CBS 433.97</strain>
    </source>
</reference>
<dbReference type="Pfam" id="PF00172">
    <property type="entry name" value="Zn_clus"/>
    <property type="match status" value="1"/>
</dbReference>
<feature type="region of interest" description="Disordered" evidence="2">
    <location>
        <begin position="74"/>
        <end position="119"/>
    </location>
</feature>
<evidence type="ECO:0000256" key="2">
    <source>
        <dbReference type="SAM" id="MobiDB-lite"/>
    </source>
</evidence>
<dbReference type="InterPro" id="IPR053178">
    <property type="entry name" value="Osmoadaptation_assoc"/>
</dbReference>
<dbReference type="Gene3D" id="4.10.240.10">
    <property type="entry name" value="Zn(2)-C6 fungal-type DNA-binding domain"/>
    <property type="match status" value="1"/>
</dbReference>
<keyword evidence="5" id="KW-1185">Reference proteome</keyword>
<feature type="domain" description="Zn(2)-C6 fungal-type" evidence="3">
    <location>
        <begin position="9"/>
        <end position="37"/>
    </location>
</feature>
<dbReference type="SUPFAM" id="SSF57701">
    <property type="entry name" value="Zn2/Cys6 DNA-binding domain"/>
    <property type="match status" value="1"/>
</dbReference>
<dbReference type="SMART" id="SM00066">
    <property type="entry name" value="GAL4"/>
    <property type="match status" value="1"/>
</dbReference>
<accession>A0A2T3ZGE6</accession>
<dbReference type="OrthoDB" id="3525185at2759"/>
<organism evidence="4 5">
    <name type="scientific">Trichoderma asperellum (strain ATCC 204424 / CBS 433.97 / NBRC 101777)</name>
    <dbReference type="NCBI Taxonomy" id="1042311"/>
    <lineage>
        <taxon>Eukaryota</taxon>
        <taxon>Fungi</taxon>
        <taxon>Dikarya</taxon>
        <taxon>Ascomycota</taxon>
        <taxon>Pezizomycotina</taxon>
        <taxon>Sordariomycetes</taxon>
        <taxon>Hypocreomycetidae</taxon>
        <taxon>Hypocreales</taxon>
        <taxon>Hypocreaceae</taxon>
        <taxon>Trichoderma</taxon>
    </lineage>
</organism>
<evidence type="ECO:0000259" key="3">
    <source>
        <dbReference type="PROSITE" id="PS50048"/>
    </source>
</evidence>
<keyword evidence="1" id="KW-0539">Nucleus</keyword>
<name>A0A2T3ZGE6_TRIA4</name>
<dbReference type="InterPro" id="IPR001138">
    <property type="entry name" value="Zn2Cys6_DnaBD"/>
</dbReference>